<gene>
    <name evidence="1" type="ORF">METZ01_LOCUS307679</name>
</gene>
<organism evidence="1">
    <name type="scientific">marine metagenome</name>
    <dbReference type="NCBI Taxonomy" id="408172"/>
    <lineage>
        <taxon>unclassified sequences</taxon>
        <taxon>metagenomes</taxon>
        <taxon>ecological metagenomes</taxon>
    </lineage>
</organism>
<dbReference type="AlphaFoldDB" id="A0A382N3C7"/>
<feature type="non-terminal residue" evidence="1">
    <location>
        <position position="65"/>
    </location>
</feature>
<dbReference type="EMBL" id="UINC01097259">
    <property type="protein sequence ID" value="SVC54825.1"/>
    <property type="molecule type" value="Genomic_DNA"/>
</dbReference>
<reference evidence="1" key="1">
    <citation type="submission" date="2018-05" db="EMBL/GenBank/DDBJ databases">
        <authorList>
            <person name="Lanie J.A."/>
            <person name="Ng W.-L."/>
            <person name="Kazmierczak K.M."/>
            <person name="Andrzejewski T.M."/>
            <person name="Davidsen T.M."/>
            <person name="Wayne K.J."/>
            <person name="Tettelin H."/>
            <person name="Glass J.I."/>
            <person name="Rusch D."/>
            <person name="Podicherti R."/>
            <person name="Tsui H.-C.T."/>
            <person name="Winkler M.E."/>
        </authorList>
    </citation>
    <scope>NUCLEOTIDE SEQUENCE</scope>
</reference>
<protein>
    <submittedName>
        <fullName evidence="1">Uncharacterized protein</fullName>
    </submittedName>
</protein>
<name>A0A382N3C7_9ZZZZ</name>
<sequence>MFKQGLRLDKVNYCNFSITSPELRYREQTQSRLAYSHFIAATSLINAGQLGHIPVRPACATPNFA</sequence>
<proteinExistence type="predicted"/>
<accession>A0A382N3C7</accession>
<evidence type="ECO:0000313" key="1">
    <source>
        <dbReference type="EMBL" id="SVC54825.1"/>
    </source>
</evidence>